<accession>A0ABR8MY37</accession>
<dbReference type="InterPro" id="IPR029063">
    <property type="entry name" value="SAM-dependent_MTases_sf"/>
</dbReference>
<sequence>MEAPSFKPLIDRAYSFDEAQQSALEQGHITEEEWYDNHTRHFTEHYLASDNPRGQSGHSGDEQHYFHSHLMIINAIHKDGTFIDVGCANGYLMESLARWTQALGCYSIDWYGLDISEELIALAAARLPEWRERLFVGNALYWTPPIAPYDFVCVKELGYVPAAKQQMLFEHLLHHCLAPNGRLILGPYSEERQFKELEMKLTEWGYRPSGYFEKSHPKHPQLARRLLWFDRS</sequence>
<evidence type="ECO:0000259" key="4">
    <source>
        <dbReference type="Pfam" id="PF13649"/>
    </source>
</evidence>
<dbReference type="Pfam" id="PF13649">
    <property type="entry name" value="Methyltransf_25"/>
    <property type="match status" value="1"/>
</dbReference>
<evidence type="ECO:0000256" key="1">
    <source>
        <dbReference type="ARBA" id="ARBA00022603"/>
    </source>
</evidence>
<dbReference type="Gene3D" id="3.40.50.150">
    <property type="entry name" value="Vaccinia Virus protein VP39"/>
    <property type="match status" value="1"/>
</dbReference>
<dbReference type="Proteomes" id="UP000609346">
    <property type="component" value="Unassembled WGS sequence"/>
</dbReference>
<gene>
    <name evidence="5" type="ORF">H8B09_13870</name>
</gene>
<protein>
    <submittedName>
        <fullName evidence="5">Class I SAM-dependent methyltransferase</fullName>
    </submittedName>
</protein>
<dbReference type="PANTHER" id="PTHR43464">
    <property type="entry name" value="METHYLTRANSFERASE"/>
    <property type="match status" value="1"/>
</dbReference>
<name>A0ABR8MY37_9BACL</name>
<dbReference type="InterPro" id="IPR041698">
    <property type="entry name" value="Methyltransf_25"/>
</dbReference>
<evidence type="ECO:0000313" key="5">
    <source>
        <dbReference type="EMBL" id="MBD3919845.1"/>
    </source>
</evidence>
<dbReference type="CDD" id="cd02440">
    <property type="entry name" value="AdoMet_MTases"/>
    <property type="match status" value="1"/>
</dbReference>
<dbReference type="RefSeq" id="WP_191204123.1">
    <property type="nucleotide sequence ID" value="NZ_JACXZA010000003.1"/>
</dbReference>
<reference evidence="5 6" key="1">
    <citation type="submission" date="2020-09" db="EMBL/GenBank/DDBJ databases">
        <title>Paenibacillus sp. strain PR3 16S rRNA gene Genome sequencing and assembly.</title>
        <authorList>
            <person name="Kim J."/>
        </authorList>
    </citation>
    <scope>NUCLEOTIDE SEQUENCE [LARGE SCALE GENOMIC DNA]</scope>
    <source>
        <strain evidence="5 6">PR3</strain>
    </source>
</reference>
<keyword evidence="6" id="KW-1185">Reference proteome</keyword>
<dbReference type="PANTHER" id="PTHR43464:SF19">
    <property type="entry name" value="UBIQUINONE BIOSYNTHESIS O-METHYLTRANSFERASE, MITOCHONDRIAL"/>
    <property type="match status" value="1"/>
</dbReference>
<evidence type="ECO:0000256" key="3">
    <source>
        <dbReference type="ARBA" id="ARBA00022691"/>
    </source>
</evidence>
<dbReference type="SUPFAM" id="SSF53335">
    <property type="entry name" value="S-adenosyl-L-methionine-dependent methyltransferases"/>
    <property type="match status" value="1"/>
</dbReference>
<keyword evidence="1 5" id="KW-0489">Methyltransferase</keyword>
<dbReference type="EMBL" id="JACXZA010000003">
    <property type="protein sequence ID" value="MBD3919845.1"/>
    <property type="molecule type" value="Genomic_DNA"/>
</dbReference>
<keyword evidence="2" id="KW-0808">Transferase</keyword>
<feature type="domain" description="Methyltransferase" evidence="4">
    <location>
        <begin position="83"/>
        <end position="181"/>
    </location>
</feature>
<proteinExistence type="predicted"/>
<evidence type="ECO:0000313" key="6">
    <source>
        <dbReference type="Proteomes" id="UP000609346"/>
    </source>
</evidence>
<dbReference type="GO" id="GO:0008168">
    <property type="term" value="F:methyltransferase activity"/>
    <property type="evidence" value="ECO:0007669"/>
    <property type="project" value="UniProtKB-KW"/>
</dbReference>
<comment type="caution">
    <text evidence="5">The sequence shown here is derived from an EMBL/GenBank/DDBJ whole genome shotgun (WGS) entry which is preliminary data.</text>
</comment>
<evidence type="ECO:0000256" key="2">
    <source>
        <dbReference type="ARBA" id="ARBA00022679"/>
    </source>
</evidence>
<keyword evidence="3" id="KW-0949">S-adenosyl-L-methionine</keyword>
<organism evidence="5 6">
    <name type="scientific">Paenibacillus terricola</name>
    <dbReference type="NCBI Taxonomy" id="2763503"/>
    <lineage>
        <taxon>Bacteria</taxon>
        <taxon>Bacillati</taxon>
        <taxon>Bacillota</taxon>
        <taxon>Bacilli</taxon>
        <taxon>Bacillales</taxon>
        <taxon>Paenibacillaceae</taxon>
        <taxon>Paenibacillus</taxon>
    </lineage>
</organism>
<dbReference type="GO" id="GO:0032259">
    <property type="term" value="P:methylation"/>
    <property type="evidence" value="ECO:0007669"/>
    <property type="project" value="UniProtKB-KW"/>
</dbReference>